<comment type="caution">
    <text evidence="6">Lacks conserved residue(s) required for the propagation of feature annotation.</text>
</comment>
<dbReference type="RefSeq" id="XP_008301326.1">
    <property type="nucleotide sequence ID" value="XM_008303104.1"/>
</dbReference>
<sequence length="250" mass="28807">MVPYEGQSYSALRKQCRQDGRLFEDPLFPTSDRSLFYLRNTVGPVAWKRPQELSRNPRLFVDGISAHDLHQGQLGNCWFVAACSSLASRDALWQKVIPDWKDQEWDPERPESYAGIFHFRFWRFGQWVDVVIDDRLPTVNGELIYCHSNDPDEFWSALVEKAYAKMCGCYEALDGGNTADALVDFTGGVSEPMDLTEDGYKTDESQRNQLFERVLKVHNRGGLISCSIRVRMHNRPTTDLQQTHNRHTTD</sequence>
<dbReference type="PROSITE" id="PS50203">
    <property type="entry name" value="CALPAIN_CAT"/>
    <property type="match status" value="1"/>
</dbReference>
<gene>
    <name evidence="9" type="primary">LOC103373255</name>
</gene>
<dbReference type="AlphaFoldDB" id="A0A9Y4TTW0"/>
<feature type="domain" description="Calpain catalytic" evidence="7">
    <location>
        <begin position="22"/>
        <end position="250"/>
    </location>
</feature>
<keyword evidence="2" id="KW-0645">Protease</keyword>
<keyword evidence="3" id="KW-0378">Hydrolase</keyword>
<dbReference type="GO" id="GO:0004198">
    <property type="term" value="F:calcium-dependent cysteine-type endopeptidase activity"/>
    <property type="evidence" value="ECO:0007669"/>
    <property type="project" value="InterPro"/>
</dbReference>
<dbReference type="SUPFAM" id="SSF54001">
    <property type="entry name" value="Cysteine proteinases"/>
    <property type="match status" value="1"/>
</dbReference>
<evidence type="ECO:0000259" key="7">
    <source>
        <dbReference type="PROSITE" id="PS50203"/>
    </source>
</evidence>
<dbReference type="GeneID" id="103373255"/>
<dbReference type="InterPro" id="IPR038765">
    <property type="entry name" value="Papain-like_cys_pep_sf"/>
</dbReference>
<dbReference type="PRINTS" id="PR00704">
    <property type="entry name" value="CALPAIN"/>
</dbReference>
<keyword evidence="8" id="KW-1185">Reference proteome</keyword>
<evidence type="ECO:0000313" key="8">
    <source>
        <dbReference type="Proteomes" id="UP000694891"/>
    </source>
</evidence>
<dbReference type="InterPro" id="IPR001300">
    <property type="entry name" value="Peptidase_C2_calpain_cat"/>
</dbReference>
<dbReference type="PANTHER" id="PTHR10183:SF402">
    <property type="entry name" value="CALPAIN-5"/>
    <property type="match status" value="1"/>
</dbReference>
<keyword evidence="4" id="KW-0788">Thiol protease</keyword>
<dbReference type="PROSITE" id="PS00139">
    <property type="entry name" value="THIOL_PROTEASE_CYS"/>
    <property type="match status" value="1"/>
</dbReference>
<feature type="active site" evidence="5">
    <location>
        <position position="77"/>
    </location>
</feature>
<accession>A0A9Y4TTW0</accession>
<evidence type="ECO:0000256" key="1">
    <source>
        <dbReference type="ARBA" id="ARBA00007623"/>
    </source>
</evidence>
<dbReference type="Pfam" id="PF00648">
    <property type="entry name" value="Peptidase_C2"/>
    <property type="match status" value="1"/>
</dbReference>
<evidence type="ECO:0000256" key="6">
    <source>
        <dbReference type="PROSITE-ProRule" id="PRU00239"/>
    </source>
</evidence>
<dbReference type="GO" id="GO:0006508">
    <property type="term" value="P:proteolysis"/>
    <property type="evidence" value="ECO:0007669"/>
    <property type="project" value="UniProtKB-KW"/>
</dbReference>
<proteinExistence type="inferred from homology"/>
<dbReference type="Proteomes" id="UP000694891">
    <property type="component" value="Unplaced"/>
</dbReference>
<protein>
    <submittedName>
        <fullName evidence="9">Calpain-5-like</fullName>
    </submittedName>
</protein>
<evidence type="ECO:0000256" key="2">
    <source>
        <dbReference type="ARBA" id="ARBA00022670"/>
    </source>
</evidence>
<dbReference type="InterPro" id="IPR000169">
    <property type="entry name" value="Pept_cys_AS"/>
</dbReference>
<name>A0A9Y4TTW0_9TELE</name>
<dbReference type="SMART" id="SM00230">
    <property type="entry name" value="CysPc"/>
    <property type="match status" value="1"/>
</dbReference>
<evidence type="ECO:0000256" key="5">
    <source>
        <dbReference type="PIRSR" id="PIRSR622684-1"/>
    </source>
</evidence>
<reference evidence="9" key="1">
    <citation type="submission" date="2025-08" db="UniProtKB">
        <authorList>
            <consortium name="RefSeq"/>
        </authorList>
    </citation>
    <scope>IDENTIFICATION</scope>
</reference>
<evidence type="ECO:0000313" key="9">
    <source>
        <dbReference type="RefSeq" id="XP_008301326.1"/>
    </source>
</evidence>
<organism evidence="8 9">
    <name type="scientific">Stegastes partitus</name>
    <name type="common">bicolor damselfish</name>
    <dbReference type="NCBI Taxonomy" id="144197"/>
    <lineage>
        <taxon>Eukaryota</taxon>
        <taxon>Metazoa</taxon>
        <taxon>Chordata</taxon>
        <taxon>Craniata</taxon>
        <taxon>Vertebrata</taxon>
        <taxon>Euteleostomi</taxon>
        <taxon>Actinopterygii</taxon>
        <taxon>Neopterygii</taxon>
        <taxon>Teleostei</taxon>
        <taxon>Neoteleostei</taxon>
        <taxon>Acanthomorphata</taxon>
        <taxon>Ovalentaria</taxon>
        <taxon>Pomacentridae</taxon>
        <taxon>Stegastes</taxon>
    </lineage>
</organism>
<dbReference type="GO" id="GO:0005737">
    <property type="term" value="C:cytoplasm"/>
    <property type="evidence" value="ECO:0007669"/>
    <property type="project" value="TreeGrafter"/>
</dbReference>
<dbReference type="PANTHER" id="PTHR10183">
    <property type="entry name" value="CALPAIN"/>
    <property type="match status" value="1"/>
</dbReference>
<comment type="similarity">
    <text evidence="1">Belongs to the peptidase C2 family.</text>
</comment>
<dbReference type="CDD" id="cd00044">
    <property type="entry name" value="CysPc"/>
    <property type="match status" value="1"/>
</dbReference>
<evidence type="ECO:0000256" key="3">
    <source>
        <dbReference type="ARBA" id="ARBA00022801"/>
    </source>
</evidence>
<evidence type="ECO:0000256" key="4">
    <source>
        <dbReference type="ARBA" id="ARBA00022807"/>
    </source>
</evidence>
<dbReference type="InterPro" id="IPR022684">
    <property type="entry name" value="Calpain_cysteine_protease"/>
</dbReference>
<feature type="non-terminal residue" evidence="9">
    <location>
        <position position="250"/>
    </location>
</feature>